<feature type="compositionally biased region" description="Basic and acidic residues" evidence="1">
    <location>
        <begin position="17"/>
        <end position="36"/>
    </location>
</feature>
<dbReference type="EMBL" id="JARBJD010000151">
    <property type="protein sequence ID" value="KAK2949708.1"/>
    <property type="molecule type" value="Genomic_DNA"/>
</dbReference>
<name>A0ABQ9XB54_9EUKA</name>
<evidence type="ECO:0000256" key="1">
    <source>
        <dbReference type="SAM" id="MobiDB-lite"/>
    </source>
</evidence>
<dbReference type="Proteomes" id="UP001281761">
    <property type="component" value="Unassembled WGS sequence"/>
</dbReference>
<keyword evidence="3" id="KW-1185">Reference proteome</keyword>
<feature type="compositionally biased region" description="Low complexity" evidence="1">
    <location>
        <begin position="39"/>
        <end position="48"/>
    </location>
</feature>
<organism evidence="2 3">
    <name type="scientific">Blattamonas nauphoetae</name>
    <dbReference type="NCBI Taxonomy" id="2049346"/>
    <lineage>
        <taxon>Eukaryota</taxon>
        <taxon>Metamonada</taxon>
        <taxon>Preaxostyla</taxon>
        <taxon>Oxymonadida</taxon>
        <taxon>Blattamonas</taxon>
    </lineage>
</organism>
<evidence type="ECO:0000313" key="3">
    <source>
        <dbReference type="Proteomes" id="UP001281761"/>
    </source>
</evidence>
<reference evidence="2 3" key="1">
    <citation type="journal article" date="2022" name="bioRxiv">
        <title>Genomics of Preaxostyla Flagellates Illuminates Evolutionary Transitions and the Path Towards Mitochondrial Loss.</title>
        <authorList>
            <person name="Novak L.V.F."/>
            <person name="Treitli S.C."/>
            <person name="Pyrih J."/>
            <person name="Halakuc P."/>
            <person name="Pipaliya S.V."/>
            <person name="Vacek V."/>
            <person name="Brzon O."/>
            <person name="Soukal P."/>
            <person name="Eme L."/>
            <person name="Dacks J.B."/>
            <person name="Karnkowska A."/>
            <person name="Elias M."/>
            <person name="Hampl V."/>
        </authorList>
    </citation>
    <scope>NUCLEOTIDE SEQUENCE [LARGE SCALE GENOMIC DNA]</scope>
    <source>
        <strain evidence="2">NAU3</strain>
        <tissue evidence="2">Gut</tissue>
    </source>
</reference>
<comment type="caution">
    <text evidence="2">The sequence shown here is derived from an EMBL/GenBank/DDBJ whole genome shotgun (WGS) entry which is preliminary data.</text>
</comment>
<sequence length="294" mass="33653">MGFRISPVSDRQYFSAKTDRSVPDLLEIQRHDEMRHQQKGQQQPDQLQTKLSESERKCAKLEQEVEILRADKATFLSLITSLQKEKEQLQREKEQIQQEKEQLRSELVNKSRKLEEREKNQALVQQAIQPIATEVPRMKQLLASDVIVAFNPNHFILSGSTVRHISDQWTGCFTRPVSKGIHRLTIKNVGTGGIMIGVCDNAEYPKFLKSQTHNSPKAAMMGNSNGYLWTAGHAGQNTAPQNGQEWSAEADLEKRTLHFFIKDVQQPHYVFNIPVPLVFALDVYTARHDDLIRL</sequence>
<gene>
    <name evidence="2" type="ORF">BLNAU_15379</name>
</gene>
<protein>
    <submittedName>
        <fullName evidence="2">Uncharacterized protein</fullName>
    </submittedName>
</protein>
<accession>A0ABQ9XB54</accession>
<feature type="region of interest" description="Disordered" evidence="1">
    <location>
        <begin position="1"/>
        <end position="52"/>
    </location>
</feature>
<evidence type="ECO:0000313" key="2">
    <source>
        <dbReference type="EMBL" id="KAK2949708.1"/>
    </source>
</evidence>
<proteinExistence type="predicted"/>